<organism>
    <name type="scientific">Pyricularia oryzae (strain P131)</name>
    <name type="common">Rice blast fungus</name>
    <name type="synonym">Magnaporthe oryzae</name>
    <dbReference type="NCBI Taxonomy" id="1143193"/>
    <lineage>
        <taxon>Eukaryota</taxon>
        <taxon>Fungi</taxon>
        <taxon>Dikarya</taxon>
        <taxon>Ascomycota</taxon>
        <taxon>Pezizomycotina</taxon>
        <taxon>Sordariomycetes</taxon>
        <taxon>Sordariomycetidae</taxon>
        <taxon>Magnaporthales</taxon>
        <taxon>Pyriculariaceae</taxon>
        <taxon>Pyricularia</taxon>
    </lineage>
</organism>
<name>L7IZE0_PYRO1</name>
<comment type="similarity">
    <text evidence="2">Belongs to the NodC/HAS family.</text>
</comment>
<protein>
    <recommendedName>
        <fullName evidence="8">Glycosyltransferase 2-like domain-containing protein</fullName>
    </recommendedName>
</protein>
<dbReference type="InterPro" id="IPR001173">
    <property type="entry name" value="Glyco_trans_2-like"/>
</dbReference>
<dbReference type="PANTHER" id="PTHR22913:SF12">
    <property type="entry name" value="MANNURONAN SYNTHASE"/>
    <property type="match status" value="1"/>
</dbReference>
<dbReference type="SUPFAM" id="SSF53448">
    <property type="entry name" value="Nucleotide-diphospho-sugar transferases"/>
    <property type="match status" value="2"/>
</dbReference>
<dbReference type="PROSITE" id="PS51257">
    <property type="entry name" value="PROKAR_LIPOPROTEIN"/>
    <property type="match status" value="1"/>
</dbReference>
<evidence type="ECO:0000256" key="7">
    <source>
        <dbReference type="SAM" id="Phobius"/>
    </source>
</evidence>
<dbReference type="Pfam" id="PF13632">
    <property type="entry name" value="Glyco_trans_2_3"/>
    <property type="match status" value="1"/>
</dbReference>
<keyword evidence="7" id="KW-0812">Transmembrane</keyword>
<evidence type="ECO:0000256" key="2">
    <source>
        <dbReference type="ARBA" id="ARBA00006782"/>
    </source>
</evidence>
<evidence type="ECO:0000256" key="6">
    <source>
        <dbReference type="ARBA" id="ARBA00023136"/>
    </source>
</evidence>
<evidence type="ECO:0000259" key="8">
    <source>
        <dbReference type="Pfam" id="PF13632"/>
    </source>
</evidence>
<sequence length="1067" mass="119848">MIYTNSRTLLGRLFYLAVFSLIVLGSCLVYFRPNFPTEPLNALQPQATGATWVDSSSHRVEAAIPPIVHFVQLKKDQGSPLHFTFEAFLALYAAHIHVRPTAIYIHHDFSEEEVANASAHGSSWTKRVLTSLPTVVRLNRVTAPTRANGREIEAVEHRSDFVRLEQLRRLGGGVYLDWDVVTLRPLASLRGAGFRAVVGRHVDLLTRVANALAAAPGEVLIMDFKAFSPFSWEQESVNQLLARHPGEAVPAPEAGGRKESGDVTADALWEDKMAASATGATPKWVYDFSDAVFLHKIFNSVDPPPGYNGVNVPFFGHRLQSHIQISSQIEENAWWKRGSEVKIPALSWYGQFCPSQYWARGLRRFKGSQVDHIKKCQGIHGRSLLRQGFLNLSMCHRDMSTMPTREIFVGNLSRGEKEEQEKGLQSAWRVPTNIVSSSGLTNITGQSGPLVEVGWQYRIVFWLIPSSLLLCPSTATIIMDVWTEPPRVTKTRQALNILGCICVFLLHRAAGVYTQYPALVDLLISVFFAEYCRFTNEGRRIALAKAEDAAREQYLDVAQQESKIGLGPPPAAHLSCDAVAMIVGWREDPTLWRRCLESYRNADGWAFMVVGIDGDDAEDEEMIDIFREMNPTHSYVLHIDEPLGEVSSKVLEEKYAELKKWGQVKIDQEDVHDIAMSRCMDIARQHVQKIMQQDGSIKHLLVHQRHLHKKGIMFTSLVFSMVIAEMKGLRFLWTSDSDSFVKHDSVQGTICTMASDPGAGGASSGMAIHNADETLVTKLSASVYWCDQYLTHALPASVGVNDCQSGPSSAFRISAIRPILVSWYNQKVFGKRMIVNEDRHLTTLLLSQGWRVIYAGDIMTETENPTTLERWIQQQVRWARAQHIETLLPIKVYAMSHPFLFLSALRRELNLLTIFTQTFAYLFLDRQLLAFNMLDFCLHISGKALYGVIRSPDESQSLLSAVVWIVPGMIFYNIPQPAVHAWGLATLTADTWGTSMRSSGELAKRDGLSERWYKSGFLVVWIGTVGALLAKWGLTRLELLPEQRLLGMAVTGLLCSFFMWRQVINYR</sequence>
<dbReference type="Gene3D" id="3.90.550.10">
    <property type="entry name" value="Spore Coat Polysaccharide Biosynthesis Protein SpsA, Chain A"/>
    <property type="match status" value="1"/>
</dbReference>
<dbReference type="GO" id="GO:0085029">
    <property type="term" value="P:extracellular matrix assembly"/>
    <property type="evidence" value="ECO:0007669"/>
    <property type="project" value="TreeGrafter"/>
</dbReference>
<dbReference type="GO" id="GO:0030213">
    <property type="term" value="P:hyaluronan biosynthetic process"/>
    <property type="evidence" value="ECO:0007669"/>
    <property type="project" value="TreeGrafter"/>
</dbReference>
<dbReference type="AlphaFoldDB" id="L7IZE0"/>
<evidence type="ECO:0000313" key="9">
    <source>
        <dbReference type="EMBL" id="ELQ60655.1"/>
    </source>
</evidence>
<evidence type="ECO:0000256" key="3">
    <source>
        <dbReference type="ARBA" id="ARBA00022475"/>
    </source>
</evidence>
<evidence type="ECO:0000256" key="1">
    <source>
        <dbReference type="ARBA" id="ARBA00004236"/>
    </source>
</evidence>
<accession>L7IZE0</accession>
<comment type="subcellular location">
    <subcellularLocation>
        <location evidence="1">Cell membrane</location>
    </subcellularLocation>
</comment>
<evidence type="ECO:0000256" key="5">
    <source>
        <dbReference type="ARBA" id="ARBA00022679"/>
    </source>
</evidence>
<feature type="domain" description="Glycosyltransferase 2-like" evidence="8">
    <location>
        <begin position="736"/>
        <end position="923"/>
    </location>
</feature>
<dbReference type="PANTHER" id="PTHR22913">
    <property type="entry name" value="HYALURONAN SYNTHASE"/>
    <property type="match status" value="1"/>
</dbReference>
<keyword evidence="5" id="KW-0808">Transferase</keyword>
<keyword evidence="6 7" id="KW-0472">Membrane</keyword>
<keyword evidence="3" id="KW-1003">Cell membrane</keyword>
<proteinExistence type="inferred from homology"/>
<reference evidence="9" key="1">
    <citation type="journal article" date="2012" name="PLoS Genet.">
        <title>Comparative analysis of the genomes of two field isolates of the rice blast fungus Magnaporthe oryzae.</title>
        <authorList>
            <person name="Xue M."/>
            <person name="Yang J."/>
            <person name="Li Z."/>
            <person name="Hu S."/>
            <person name="Yao N."/>
            <person name="Dean R.A."/>
            <person name="Zhao W."/>
            <person name="Shen M."/>
            <person name="Zhang H."/>
            <person name="Li C."/>
            <person name="Liu L."/>
            <person name="Cao L."/>
            <person name="Xu X."/>
            <person name="Xing Y."/>
            <person name="Hsiang T."/>
            <person name="Zhang Z."/>
            <person name="Xu J.R."/>
            <person name="Peng Y.L."/>
        </authorList>
    </citation>
    <scope>NUCLEOTIDE SEQUENCE [LARGE SCALE GENOMIC DNA]</scope>
    <source>
        <strain evidence="9">P131</strain>
    </source>
</reference>
<keyword evidence="7" id="KW-1133">Transmembrane helix</keyword>
<evidence type="ECO:0000256" key="4">
    <source>
        <dbReference type="ARBA" id="ARBA00022676"/>
    </source>
</evidence>
<feature type="transmembrane region" description="Helical" evidence="7">
    <location>
        <begin position="12"/>
        <end position="31"/>
    </location>
</feature>
<dbReference type="EMBL" id="JH794621">
    <property type="protein sequence ID" value="ELQ60655.1"/>
    <property type="molecule type" value="Genomic_DNA"/>
</dbReference>
<gene>
    <name evidence="9" type="ORF">OOW_P131scaffold01270g5</name>
</gene>
<keyword evidence="4" id="KW-0328">Glycosyltransferase</keyword>
<dbReference type="Gene3D" id="3.90.550.20">
    <property type="match status" value="1"/>
</dbReference>
<dbReference type="GO" id="GO:0050501">
    <property type="term" value="F:hyaluronan synthase activity"/>
    <property type="evidence" value="ECO:0007669"/>
    <property type="project" value="TreeGrafter"/>
</dbReference>
<dbReference type="InterPro" id="IPR029044">
    <property type="entry name" value="Nucleotide-diphossugar_trans"/>
</dbReference>
<dbReference type="GO" id="GO:0005886">
    <property type="term" value="C:plasma membrane"/>
    <property type="evidence" value="ECO:0007669"/>
    <property type="project" value="UniProtKB-SubCell"/>
</dbReference>